<evidence type="ECO:0000313" key="2">
    <source>
        <dbReference type="Proteomes" id="UP000821845"/>
    </source>
</evidence>
<comment type="caution">
    <text evidence="1">The sequence shown here is derived from an EMBL/GenBank/DDBJ whole genome shotgun (WGS) entry which is preliminary data.</text>
</comment>
<sequence length="148" mass="17047">MAFGGSCLRLLRLDVPSVARRGEPVWLNCSYDLESDQLYSVKWYKNNVEIYRYLPSETPRVKVYNMPGIHIDVSRSNISDLYLNDTDLNSEGKYRCEVSAESPSFQTERAQQEMIMYAFITVTRDFLIRQSGPLDSDIGVDEPYPGSW</sequence>
<gene>
    <name evidence="1" type="ORF">HPB50_021989</name>
</gene>
<dbReference type="EMBL" id="CM023485">
    <property type="protein sequence ID" value="KAH6931050.1"/>
    <property type="molecule type" value="Genomic_DNA"/>
</dbReference>
<organism evidence="1 2">
    <name type="scientific">Hyalomma asiaticum</name>
    <name type="common">Tick</name>
    <dbReference type="NCBI Taxonomy" id="266040"/>
    <lineage>
        <taxon>Eukaryota</taxon>
        <taxon>Metazoa</taxon>
        <taxon>Ecdysozoa</taxon>
        <taxon>Arthropoda</taxon>
        <taxon>Chelicerata</taxon>
        <taxon>Arachnida</taxon>
        <taxon>Acari</taxon>
        <taxon>Parasitiformes</taxon>
        <taxon>Ixodida</taxon>
        <taxon>Ixodoidea</taxon>
        <taxon>Ixodidae</taxon>
        <taxon>Hyalomminae</taxon>
        <taxon>Hyalomma</taxon>
    </lineage>
</organism>
<dbReference type="Proteomes" id="UP000821845">
    <property type="component" value="Chromosome 5"/>
</dbReference>
<accession>A0ACB7S8T9</accession>
<proteinExistence type="predicted"/>
<keyword evidence="2" id="KW-1185">Reference proteome</keyword>
<reference evidence="1" key="1">
    <citation type="submission" date="2020-05" db="EMBL/GenBank/DDBJ databases">
        <title>Large-scale comparative analyses of tick genomes elucidate their genetic diversity and vector capacities.</title>
        <authorList>
            <person name="Jia N."/>
            <person name="Wang J."/>
            <person name="Shi W."/>
            <person name="Du L."/>
            <person name="Sun Y."/>
            <person name="Zhan W."/>
            <person name="Jiang J."/>
            <person name="Wang Q."/>
            <person name="Zhang B."/>
            <person name="Ji P."/>
            <person name="Sakyi L.B."/>
            <person name="Cui X."/>
            <person name="Yuan T."/>
            <person name="Jiang B."/>
            <person name="Yang W."/>
            <person name="Lam T.T.-Y."/>
            <person name="Chang Q."/>
            <person name="Ding S."/>
            <person name="Wang X."/>
            <person name="Zhu J."/>
            <person name="Ruan X."/>
            <person name="Zhao L."/>
            <person name="Wei J."/>
            <person name="Que T."/>
            <person name="Du C."/>
            <person name="Cheng J."/>
            <person name="Dai P."/>
            <person name="Han X."/>
            <person name="Huang E."/>
            <person name="Gao Y."/>
            <person name="Liu J."/>
            <person name="Shao H."/>
            <person name="Ye R."/>
            <person name="Li L."/>
            <person name="Wei W."/>
            <person name="Wang X."/>
            <person name="Wang C."/>
            <person name="Yang T."/>
            <person name="Huo Q."/>
            <person name="Li W."/>
            <person name="Guo W."/>
            <person name="Chen H."/>
            <person name="Zhou L."/>
            <person name="Ni X."/>
            <person name="Tian J."/>
            <person name="Zhou Y."/>
            <person name="Sheng Y."/>
            <person name="Liu T."/>
            <person name="Pan Y."/>
            <person name="Xia L."/>
            <person name="Li J."/>
            <person name="Zhao F."/>
            <person name="Cao W."/>
        </authorList>
    </citation>
    <scope>NUCLEOTIDE SEQUENCE</scope>
    <source>
        <strain evidence="1">Hyas-2018</strain>
    </source>
</reference>
<name>A0ACB7S8T9_HYAAI</name>
<protein>
    <submittedName>
        <fullName evidence="1">Uncharacterized protein</fullName>
    </submittedName>
</protein>
<evidence type="ECO:0000313" key="1">
    <source>
        <dbReference type="EMBL" id="KAH6931050.1"/>
    </source>
</evidence>